<dbReference type="Gene3D" id="3.30.1300.10">
    <property type="entry name" value="Pantoate-beta-alanine ligase, C-terminal domain"/>
    <property type="match status" value="1"/>
</dbReference>
<name>X1VF46_9ZZZZ</name>
<dbReference type="Pfam" id="PF02569">
    <property type="entry name" value="Pantoate_ligase"/>
    <property type="match status" value="1"/>
</dbReference>
<organism evidence="1">
    <name type="scientific">marine sediment metagenome</name>
    <dbReference type="NCBI Taxonomy" id="412755"/>
    <lineage>
        <taxon>unclassified sequences</taxon>
        <taxon>metagenomes</taxon>
        <taxon>ecological metagenomes</taxon>
    </lineage>
</organism>
<accession>X1VF46</accession>
<gene>
    <name evidence="1" type="ORF">S12H4_60799</name>
</gene>
<dbReference type="InterPro" id="IPR042176">
    <property type="entry name" value="Pantoate_ligase_C"/>
</dbReference>
<proteinExistence type="predicted"/>
<sequence>QGGERDAGKIRRQMTSLIQKEPLARIDYVSIADAETLEELSLIDRPALASLAVRIGKTRLIDNVILE</sequence>
<evidence type="ECO:0000313" key="1">
    <source>
        <dbReference type="EMBL" id="GAJ16512.1"/>
    </source>
</evidence>
<feature type="non-terminal residue" evidence="1">
    <location>
        <position position="1"/>
    </location>
</feature>
<dbReference type="GO" id="GO:0004592">
    <property type="term" value="F:pantoate-beta-alanine ligase activity"/>
    <property type="evidence" value="ECO:0007669"/>
    <property type="project" value="InterPro"/>
</dbReference>
<dbReference type="EMBL" id="BARW01040121">
    <property type="protein sequence ID" value="GAJ16512.1"/>
    <property type="molecule type" value="Genomic_DNA"/>
</dbReference>
<evidence type="ECO:0008006" key="2">
    <source>
        <dbReference type="Google" id="ProtNLM"/>
    </source>
</evidence>
<dbReference type="AlphaFoldDB" id="X1VF46"/>
<dbReference type="InterPro" id="IPR003721">
    <property type="entry name" value="Pantoate_ligase"/>
</dbReference>
<protein>
    <recommendedName>
        <fullName evidence="2">Pantoate--beta-alanine ligase</fullName>
    </recommendedName>
</protein>
<dbReference type="SUPFAM" id="SSF52374">
    <property type="entry name" value="Nucleotidylyl transferase"/>
    <property type="match status" value="1"/>
</dbReference>
<dbReference type="GO" id="GO:0015940">
    <property type="term" value="P:pantothenate biosynthetic process"/>
    <property type="evidence" value="ECO:0007669"/>
    <property type="project" value="InterPro"/>
</dbReference>
<comment type="caution">
    <text evidence="1">The sequence shown here is derived from an EMBL/GenBank/DDBJ whole genome shotgun (WGS) entry which is preliminary data.</text>
</comment>
<reference evidence="1" key="1">
    <citation type="journal article" date="2014" name="Front. Microbiol.">
        <title>High frequency of phylogenetically diverse reductive dehalogenase-homologous genes in deep subseafloor sedimentary metagenomes.</title>
        <authorList>
            <person name="Kawai M."/>
            <person name="Futagami T."/>
            <person name="Toyoda A."/>
            <person name="Takaki Y."/>
            <person name="Nishi S."/>
            <person name="Hori S."/>
            <person name="Arai W."/>
            <person name="Tsubouchi T."/>
            <person name="Morono Y."/>
            <person name="Uchiyama I."/>
            <person name="Ito T."/>
            <person name="Fujiyama A."/>
            <person name="Inagaki F."/>
            <person name="Takami H."/>
        </authorList>
    </citation>
    <scope>NUCLEOTIDE SEQUENCE</scope>
    <source>
        <strain evidence="1">Expedition CK06-06</strain>
    </source>
</reference>